<keyword evidence="2" id="KW-1185">Reference proteome</keyword>
<dbReference type="OMA" id="PASPCWQ"/>
<dbReference type="InterPro" id="IPR038925">
    <property type="entry name" value="At3g17800-like"/>
</dbReference>
<dbReference type="OrthoDB" id="25131at2759"/>
<accession>A0A0K9NU91</accession>
<dbReference type="PANTHER" id="PTHR31808">
    <property type="entry name" value="EXPRESSED PROTEIN"/>
    <property type="match status" value="1"/>
</dbReference>
<sequence length="416" mass="46794">MECCGSSASSSLRLYEALPVKLRFRDSPASRPHSFSVHFQAIDAFSGDSGQVWSSRGGTRRRRRRCCLVVKSASAEFNKCEFRDTGSPLRPLSEAGKFLAGIMENTPHILNVAATELLKELAFDREAAVGRQRLNNSSSESVLHKRIAEMKKEEYRKVVEEVMYTLVVRGFSKIRVLLIPNLSELTTSEGGKIEFDEELESIHSPEKLDLVREHLSNILRRDETTTTQNRKTFSRLQLGRLYASSIMYGYFLEAASARHRLEERVYESDHKKDQPLGTICVPHLDRQFGNVVEDLDLAVHGNPFDAVSIFSPGLIRSKKPNRRDLKAFVKNMDPKSVQLCARLRSPVAASIIENQSLAVFGDGIDLGVRDDLVSLTFSGLKRLVLEAVAFGTFLWKEERLVDSIYRLPDELSSPSS</sequence>
<dbReference type="AlphaFoldDB" id="A0A0K9NU91"/>
<comment type="caution">
    <text evidence="1">The sequence shown here is derived from an EMBL/GenBank/DDBJ whole genome shotgun (WGS) entry which is preliminary data.</text>
</comment>
<proteinExistence type="predicted"/>
<dbReference type="Proteomes" id="UP000036987">
    <property type="component" value="Unassembled WGS sequence"/>
</dbReference>
<protein>
    <submittedName>
        <fullName evidence="1">Uncharacterized protein</fullName>
    </submittedName>
</protein>
<dbReference type="InterPro" id="IPR008479">
    <property type="entry name" value="DUF760"/>
</dbReference>
<gene>
    <name evidence="1" type="ORF">ZOSMA_5G02210</name>
</gene>
<dbReference type="EMBL" id="LFYR01001623">
    <property type="protein sequence ID" value="KMZ60354.1"/>
    <property type="molecule type" value="Genomic_DNA"/>
</dbReference>
<dbReference type="PANTHER" id="PTHR31808:SF9">
    <property type="entry name" value="F21O3.2 PROTEIN"/>
    <property type="match status" value="1"/>
</dbReference>
<organism evidence="1 2">
    <name type="scientific">Zostera marina</name>
    <name type="common">Eelgrass</name>
    <dbReference type="NCBI Taxonomy" id="29655"/>
    <lineage>
        <taxon>Eukaryota</taxon>
        <taxon>Viridiplantae</taxon>
        <taxon>Streptophyta</taxon>
        <taxon>Embryophyta</taxon>
        <taxon>Tracheophyta</taxon>
        <taxon>Spermatophyta</taxon>
        <taxon>Magnoliopsida</taxon>
        <taxon>Liliopsida</taxon>
        <taxon>Zosteraceae</taxon>
        <taxon>Zostera</taxon>
    </lineage>
</organism>
<dbReference type="Pfam" id="PF05542">
    <property type="entry name" value="DUF760"/>
    <property type="match status" value="1"/>
</dbReference>
<evidence type="ECO:0000313" key="1">
    <source>
        <dbReference type="EMBL" id="KMZ60354.1"/>
    </source>
</evidence>
<reference evidence="2" key="1">
    <citation type="journal article" date="2016" name="Nature">
        <title>The genome of the seagrass Zostera marina reveals angiosperm adaptation to the sea.</title>
        <authorList>
            <person name="Olsen J.L."/>
            <person name="Rouze P."/>
            <person name="Verhelst B."/>
            <person name="Lin Y.-C."/>
            <person name="Bayer T."/>
            <person name="Collen J."/>
            <person name="Dattolo E."/>
            <person name="De Paoli E."/>
            <person name="Dittami S."/>
            <person name="Maumus F."/>
            <person name="Michel G."/>
            <person name="Kersting A."/>
            <person name="Lauritano C."/>
            <person name="Lohaus R."/>
            <person name="Toepel M."/>
            <person name="Tonon T."/>
            <person name="Vanneste K."/>
            <person name="Amirebrahimi M."/>
            <person name="Brakel J."/>
            <person name="Bostroem C."/>
            <person name="Chovatia M."/>
            <person name="Grimwood J."/>
            <person name="Jenkins J.W."/>
            <person name="Jueterbock A."/>
            <person name="Mraz A."/>
            <person name="Stam W.T."/>
            <person name="Tice H."/>
            <person name="Bornberg-Bauer E."/>
            <person name="Green P.J."/>
            <person name="Pearson G.A."/>
            <person name="Procaccini G."/>
            <person name="Duarte C.M."/>
            <person name="Schmutz J."/>
            <person name="Reusch T.B.H."/>
            <person name="Van de Peer Y."/>
        </authorList>
    </citation>
    <scope>NUCLEOTIDE SEQUENCE [LARGE SCALE GENOMIC DNA]</scope>
    <source>
        <strain evidence="2">cv. Finnish</strain>
    </source>
</reference>
<name>A0A0K9NU91_ZOSMR</name>
<evidence type="ECO:0000313" key="2">
    <source>
        <dbReference type="Proteomes" id="UP000036987"/>
    </source>
</evidence>